<feature type="transmembrane region" description="Helical" evidence="7">
    <location>
        <begin position="198"/>
        <end position="221"/>
    </location>
</feature>
<sequence length="304" mass="34083">MAVQLGFPVGLVTNITSALHVGAVSQTQEQFFLGCYAAVGFVWTYYTLSAILLITISANVFYFYFVDKDTVAAEAYDNQYDDNQTNWPVLVHLGYTLRFHVGTAAFGALILTIVTAFQVATKALFDSMKRAQGGGTQMLKVIEVCVQYCLWCFKKSIEFINSYAYVYVFMENVGFCTACYKTFVMIKDNSVQIAINKIVQMVISLMQSCTTPLVCAFASYYSFNFMQTEGQEASSFSILTVTGFVFVTSFLMTKAFVQVYSQVVQSLTVCVLHDVNEYDGRYTREQLRKAFELPKPTGSNKDLV</sequence>
<comment type="function">
    <text evidence="7">Choline transporter.</text>
</comment>
<evidence type="ECO:0000256" key="2">
    <source>
        <dbReference type="ARBA" id="ARBA00007168"/>
    </source>
</evidence>
<feature type="transmembrane region" description="Helical" evidence="7">
    <location>
        <begin position="42"/>
        <end position="65"/>
    </location>
</feature>
<dbReference type="AlphaFoldDB" id="A0A7S3BD99"/>
<keyword evidence="5 7" id="KW-0472">Membrane</keyword>
<comment type="similarity">
    <text evidence="2 7">Belongs to the CTL (choline transporter-like) family.</text>
</comment>
<feature type="transmembrane region" description="Helical" evidence="7">
    <location>
        <begin position="233"/>
        <end position="252"/>
    </location>
</feature>
<feature type="transmembrane region" description="Helical" evidence="7">
    <location>
        <begin position="164"/>
        <end position="186"/>
    </location>
</feature>
<keyword evidence="3 7" id="KW-0812">Transmembrane</keyword>
<evidence type="ECO:0000256" key="1">
    <source>
        <dbReference type="ARBA" id="ARBA00004141"/>
    </source>
</evidence>
<dbReference type="Pfam" id="PF04515">
    <property type="entry name" value="Choline_transpo"/>
    <property type="match status" value="1"/>
</dbReference>
<accession>A0A7S3BD99</accession>
<comment type="caution">
    <text evidence="7">Lacks conserved residue(s) required for the propagation of feature annotation.</text>
</comment>
<proteinExistence type="inferred from homology"/>
<dbReference type="EMBL" id="HBHX01049937">
    <property type="protein sequence ID" value="CAE0129385.1"/>
    <property type="molecule type" value="Transcribed_RNA"/>
</dbReference>
<evidence type="ECO:0000313" key="8">
    <source>
        <dbReference type="EMBL" id="CAE0129385.1"/>
    </source>
</evidence>
<protein>
    <recommendedName>
        <fullName evidence="7">Choline transporter-like protein</fullName>
    </recommendedName>
</protein>
<name>A0A7S3BD99_9EUKA</name>
<feature type="transmembrane region" description="Helical" evidence="7">
    <location>
        <begin position="99"/>
        <end position="120"/>
    </location>
</feature>
<gene>
    <name evidence="8" type="ORF">HERI1096_LOCUS27583</name>
</gene>
<organism evidence="8">
    <name type="scientific">Haptolina ericina</name>
    <dbReference type="NCBI Taxonomy" id="156174"/>
    <lineage>
        <taxon>Eukaryota</taxon>
        <taxon>Haptista</taxon>
        <taxon>Haptophyta</taxon>
        <taxon>Prymnesiophyceae</taxon>
        <taxon>Prymnesiales</taxon>
        <taxon>Prymnesiaceae</taxon>
        <taxon>Haptolina</taxon>
    </lineage>
</organism>
<evidence type="ECO:0000256" key="4">
    <source>
        <dbReference type="ARBA" id="ARBA00022989"/>
    </source>
</evidence>
<reference evidence="8" key="1">
    <citation type="submission" date="2021-01" db="EMBL/GenBank/DDBJ databases">
        <authorList>
            <person name="Corre E."/>
            <person name="Pelletier E."/>
            <person name="Niang G."/>
            <person name="Scheremetjew M."/>
            <person name="Finn R."/>
            <person name="Kale V."/>
            <person name="Holt S."/>
            <person name="Cochrane G."/>
            <person name="Meng A."/>
            <person name="Brown T."/>
            <person name="Cohen L."/>
        </authorList>
    </citation>
    <scope>NUCLEOTIDE SEQUENCE</scope>
    <source>
        <strain evidence="8">CCMP281</strain>
    </source>
</reference>
<dbReference type="GO" id="GO:0005886">
    <property type="term" value="C:plasma membrane"/>
    <property type="evidence" value="ECO:0007669"/>
    <property type="project" value="UniProtKB-SubCell"/>
</dbReference>
<evidence type="ECO:0000256" key="3">
    <source>
        <dbReference type="ARBA" id="ARBA00022692"/>
    </source>
</evidence>
<dbReference type="PANTHER" id="PTHR12385">
    <property type="entry name" value="CHOLINE TRANSPORTER-LIKE (SLC FAMILY 44)"/>
    <property type="match status" value="1"/>
</dbReference>
<dbReference type="InterPro" id="IPR007603">
    <property type="entry name" value="Choline_transptr-like"/>
</dbReference>
<comment type="subcellular location">
    <subcellularLocation>
        <location evidence="7">Cell membrane</location>
        <topology evidence="7">Multi-pass membrane protein</topology>
    </subcellularLocation>
    <subcellularLocation>
        <location evidence="1">Membrane</location>
        <topology evidence="1">Multi-pass membrane protein</topology>
    </subcellularLocation>
</comment>
<dbReference type="PANTHER" id="PTHR12385:SF14">
    <property type="entry name" value="CHOLINE TRANSPORTER-LIKE 2"/>
    <property type="match status" value="1"/>
</dbReference>
<evidence type="ECO:0000256" key="5">
    <source>
        <dbReference type="ARBA" id="ARBA00023136"/>
    </source>
</evidence>
<keyword evidence="6" id="KW-0325">Glycoprotein</keyword>
<evidence type="ECO:0000256" key="6">
    <source>
        <dbReference type="ARBA" id="ARBA00023180"/>
    </source>
</evidence>
<evidence type="ECO:0000256" key="7">
    <source>
        <dbReference type="RuleBase" id="RU368066"/>
    </source>
</evidence>
<keyword evidence="4 7" id="KW-1133">Transmembrane helix</keyword>
<dbReference type="GO" id="GO:0022857">
    <property type="term" value="F:transmembrane transporter activity"/>
    <property type="evidence" value="ECO:0007669"/>
    <property type="project" value="UniProtKB-UniRule"/>
</dbReference>